<protein>
    <submittedName>
        <fullName evidence="1">Uncharacterized protein</fullName>
    </submittedName>
</protein>
<dbReference type="Proteomes" id="UP000434554">
    <property type="component" value="Unassembled WGS sequence"/>
</dbReference>
<proteinExistence type="predicted"/>
<sequence length="188" mass="20209">MPGGIHAWYDRTNRKTGEVIVTDGIGEYTTAQIKNPGISSGVTEGAMMPPNNTPDPSDLADLLLQSQQHNNNKPDYSNDTSFLYAKNVSKALLEQALNRIGGKYGASHLGTAAITGSGVVTDYMQGKSAEEIVLNSIFSAGVGKFGQYNSERTKTNPDIMSALFAAGADTMIDKNDAEEEKKRVDFNK</sequence>
<evidence type="ECO:0000313" key="2">
    <source>
        <dbReference type="Proteomes" id="UP000434554"/>
    </source>
</evidence>
<accession>A0A833FJG8</accession>
<dbReference type="GeneID" id="83054365"/>
<reference evidence="1 2" key="1">
    <citation type="submission" date="2019-09" db="EMBL/GenBank/DDBJ databases">
        <title>Draft genome sequence of 3 type strains from the CCUG.</title>
        <authorList>
            <person name="Pineiro-Iglesias B."/>
            <person name="Tunovic T."/>
            <person name="Unosson C."/>
            <person name="Inganas E."/>
            <person name="Ohlen M."/>
            <person name="Cardew S."/>
            <person name="Jensie-Markopoulos S."/>
            <person name="Salva-Serra F."/>
            <person name="Jaen-Luchoro D."/>
            <person name="Karlsson R."/>
            <person name="Svensson-Stadler L."/>
            <person name="Chun J."/>
            <person name="Moore E."/>
        </authorList>
    </citation>
    <scope>NUCLEOTIDE SEQUENCE [LARGE SCALE GENOMIC DNA]</scope>
    <source>
        <strain evidence="1 2">CCUG 65427</strain>
    </source>
</reference>
<name>A0A833FJG8_9FIRM</name>
<dbReference type="EMBL" id="WBKH01000001">
    <property type="protein sequence ID" value="KAB1479716.1"/>
    <property type="molecule type" value="Genomic_DNA"/>
</dbReference>
<comment type="caution">
    <text evidence="1">The sequence shown here is derived from an EMBL/GenBank/DDBJ whole genome shotgun (WGS) entry which is preliminary data.</text>
</comment>
<gene>
    <name evidence="1" type="ORF">F8R14_00085</name>
</gene>
<evidence type="ECO:0000313" key="1">
    <source>
        <dbReference type="EMBL" id="KAB1479716.1"/>
    </source>
</evidence>
<dbReference type="RefSeq" id="WP_127007110.1">
    <property type="nucleotide sequence ID" value="NZ_CALMIE010000098.1"/>
</dbReference>
<organism evidence="1 2">
    <name type="scientific">Veillonella seminalis</name>
    <dbReference type="NCBI Taxonomy" id="1502943"/>
    <lineage>
        <taxon>Bacteria</taxon>
        <taxon>Bacillati</taxon>
        <taxon>Bacillota</taxon>
        <taxon>Negativicutes</taxon>
        <taxon>Veillonellales</taxon>
        <taxon>Veillonellaceae</taxon>
        <taxon>Veillonella</taxon>
    </lineage>
</organism>
<dbReference type="AlphaFoldDB" id="A0A833FJG8"/>